<protein>
    <submittedName>
        <fullName evidence="2">Uncharacterized protein</fullName>
    </submittedName>
</protein>
<feature type="compositionally biased region" description="Low complexity" evidence="1">
    <location>
        <begin position="28"/>
        <end position="47"/>
    </location>
</feature>
<evidence type="ECO:0000256" key="1">
    <source>
        <dbReference type="SAM" id="MobiDB-lite"/>
    </source>
</evidence>
<organism evidence="2 3">
    <name type="scientific">Silvanigrella paludirubra</name>
    <dbReference type="NCBI Taxonomy" id="2499159"/>
    <lineage>
        <taxon>Bacteria</taxon>
        <taxon>Pseudomonadati</taxon>
        <taxon>Bdellovibrionota</taxon>
        <taxon>Oligoflexia</taxon>
        <taxon>Silvanigrellales</taxon>
        <taxon>Silvanigrellaceae</taxon>
        <taxon>Silvanigrella</taxon>
    </lineage>
</organism>
<dbReference type="OrthoDB" id="6300942at2"/>
<name>A0A6N6VNE4_9BACT</name>
<dbReference type="RefSeq" id="WP_153421631.1">
    <property type="nucleotide sequence ID" value="NZ_WFLM01000006.1"/>
</dbReference>
<sequence length="606" mass="67035">MKIYFPIRYSMAYILAGSILISSCNRGSNDSNSQSPNSGNSNVNPSSATNSAQKKVEDIIQKVSPSIDSFLGKGYNSLLSMNTQGACLGNVTAKFIPKLENTTTFDKIDSFESLYNSFNIGTSFFGGLSFLSIPLISANAGFNYLNSFQFNHYTSNMVMTVKRQVGTRQIDFAYKDVPYYTINPEYENISTNQFALLCGDSVIVEQKAESSIYVALKFSFANSDSKKSFDMGFGGKFSLPIPAGAIPTGVSVPLGFSAMFSNVDSKTKQNTTVTILARQVGGDDNKLPEALKNGQSCNLSNTEACSELFKTVNDYVSTNYPSQFSDKDIENLEKNPEKSKYILSTSQTTQYSLLPIRNKEKFVQQDIANKLNENIDIKNQIKNKISKQINDFYYMLNLKNSDSYKNALLASSEKSIIDENFTLIDNTFTKIGSIVNVCYDDINKCLNEINNIFTPNSMYKPIDDTVRKVLVDGKIVGRSIKTNTSSGTDAFLTPRELEKYDTIYIKVISQDGNVLNLKTDPNTKAEESYLAKVICGANGRSQTSGNITLYEKSLIKFKADDFVWAAGKSHNDFADSKICWVDSPALTKFTKPVAIEVWGLNTFGGI</sequence>
<accession>A0A6N6VNE4</accession>
<dbReference type="PROSITE" id="PS51257">
    <property type="entry name" value="PROKAR_LIPOPROTEIN"/>
    <property type="match status" value="1"/>
</dbReference>
<dbReference type="Proteomes" id="UP000437748">
    <property type="component" value="Unassembled WGS sequence"/>
</dbReference>
<dbReference type="EMBL" id="WFLM01000006">
    <property type="protein sequence ID" value="KAB8036504.1"/>
    <property type="molecule type" value="Genomic_DNA"/>
</dbReference>
<evidence type="ECO:0000313" key="2">
    <source>
        <dbReference type="EMBL" id="KAB8036504.1"/>
    </source>
</evidence>
<evidence type="ECO:0000313" key="3">
    <source>
        <dbReference type="Proteomes" id="UP000437748"/>
    </source>
</evidence>
<keyword evidence="3" id="KW-1185">Reference proteome</keyword>
<feature type="region of interest" description="Disordered" evidence="1">
    <location>
        <begin position="27"/>
        <end position="49"/>
    </location>
</feature>
<comment type="caution">
    <text evidence="2">The sequence shown here is derived from an EMBL/GenBank/DDBJ whole genome shotgun (WGS) entry which is preliminary data.</text>
</comment>
<dbReference type="AlphaFoldDB" id="A0A6N6VNE4"/>
<gene>
    <name evidence="2" type="ORF">GCL60_15370</name>
</gene>
<reference evidence="2 3" key="1">
    <citation type="submission" date="2019-10" db="EMBL/GenBank/DDBJ databases">
        <title>New species of Slilvanegrellaceae.</title>
        <authorList>
            <person name="Pitt A."/>
            <person name="Hahn M.W."/>
        </authorList>
    </citation>
    <scope>NUCLEOTIDE SEQUENCE [LARGE SCALE GENOMIC DNA]</scope>
    <source>
        <strain evidence="2 3">SP-Ram-0.45-NSY-1</strain>
    </source>
</reference>
<proteinExistence type="predicted"/>